<feature type="active site" evidence="1">
    <location>
        <position position="198"/>
    </location>
</feature>
<comment type="cofactor">
    <cofactor evidence="1 2">
        <name>Zn(2+)</name>
        <dbReference type="ChEBI" id="CHEBI:29105"/>
    </cofactor>
    <text evidence="1 2">Binds 1 zinc ion per subunit.</text>
</comment>
<keyword evidence="1 2" id="KW-0645">Protease</keyword>
<keyword evidence="2" id="KW-0732">Signal</keyword>
<keyword evidence="1 2" id="KW-0862">Zinc</keyword>
<protein>
    <recommendedName>
        <fullName evidence="2">Metalloendopeptidase</fullName>
        <ecNumber evidence="2">3.4.24.-</ecNumber>
    </recommendedName>
</protein>
<dbReference type="AlphaFoldDB" id="A0A5N5TD31"/>
<evidence type="ECO:0000313" key="4">
    <source>
        <dbReference type="EMBL" id="KAB7504556.1"/>
    </source>
</evidence>
<dbReference type="Gene3D" id="3.40.390.10">
    <property type="entry name" value="Collagenase (Catalytic Domain)"/>
    <property type="match status" value="1"/>
</dbReference>
<gene>
    <name evidence="4" type="ORF">Anas_13446</name>
</gene>
<sequence length="229" mass="26551">MPSVLLLMLFQKKILFATAGIDFDDLFGGGFSNEYYGRSMERYSDFRDDNSRSMEHYSDFRGDNSRSMEDDNFNYHRRRLIKVPDEECDNPIPGQNHVFIPEQKRVNIPESRLGLIPEPRIGLIPEPRHGLIPEPRLGLIPELKLGLREKKSLWKKGRIPFVFAENITTFGRSTRSGSPQYLNVTLPCLSSYGSILHEMLHTIGLGHEHQRPDRDEHIEIMWENLISWG</sequence>
<name>A0A5N5TD31_9CRUS</name>
<evidence type="ECO:0000313" key="5">
    <source>
        <dbReference type="Proteomes" id="UP000326759"/>
    </source>
</evidence>
<dbReference type="PROSITE" id="PS51864">
    <property type="entry name" value="ASTACIN"/>
    <property type="match status" value="1"/>
</dbReference>
<dbReference type="GO" id="GO:0006508">
    <property type="term" value="P:proteolysis"/>
    <property type="evidence" value="ECO:0007669"/>
    <property type="project" value="UniProtKB-KW"/>
</dbReference>
<comment type="caution">
    <text evidence="1">Lacks conserved residue(s) required for the propagation of feature annotation.</text>
</comment>
<dbReference type="PRINTS" id="PR00480">
    <property type="entry name" value="ASTACIN"/>
</dbReference>
<dbReference type="GO" id="GO:0008270">
    <property type="term" value="F:zinc ion binding"/>
    <property type="evidence" value="ECO:0007669"/>
    <property type="project" value="UniProtKB-UniRule"/>
</dbReference>
<feature type="binding site" evidence="1">
    <location>
        <position position="207"/>
    </location>
    <ligand>
        <name>Zn(2+)</name>
        <dbReference type="ChEBI" id="CHEBI:29105"/>
        <note>catalytic</note>
    </ligand>
</feature>
<dbReference type="InterPro" id="IPR001506">
    <property type="entry name" value="Peptidase_M12A"/>
</dbReference>
<evidence type="ECO:0000256" key="2">
    <source>
        <dbReference type="RuleBase" id="RU361183"/>
    </source>
</evidence>
<dbReference type="OrthoDB" id="291007at2759"/>
<dbReference type="GO" id="GO:0004222">
    <property type="term" value="F:metalloendopeptidase activity"/>
    <property type="evidence" value="ECO:0007669"/>
    <property type="project" value="UniProtKB-UniRule"/>
</dbReference>
<evidence type="ECO:0000259" key="3">
    <source>
        <dbReference type="PROSITE" id="PS51864"/>
    </source>
</evidence>
<keyword evidence="1 2" id="KW-0482">Metalloprotease</keyword>
<accession>A0A5N5TD31</accession>
<dbReference type="EMBL" id="SEYY01002870">
    <property type="protein sequence ID" value="KAB7504556.1"/>
    <property type="molecule type" value="Genomic_DNA"/>
</dbReference>
<evidence type="ECO:0000256" key="1">
    <source>
        <dbReference type="PROSITE-ProRule" id="PRU01211"/>
    </source>
</evidence>
<keyword evidence="5" id="KW-1185">Reference proteome</keyword>
<reference evidence="4 5" key="1">
    <citation type="journal article" date="2019" name="PLoS Biol.">
        <title>Sex chromosomes control vertical transmission of feminizing Wolbachia symbionts in an isopod.</title>
        <authorList>
            <person name="Becking T."/>
            <person name="Chebbi M.A."/>
            <person name="Giraud I."/>
            <person name="Moumen B."/>
            <person name="Laverre T."/>
            <person name="Caubet Y."/>
            <person name="Peccoud J."/>
            <person name="Gilbert C."/>
            <person name="Cordaux R."/>
        </authorList>
    </citation>
    <scope>NUCLEOTIDE SEQUENCE [LARGE SCALE GENOMIC DNA]</scope>
    <source>
        <strain evidence="4">ANa2</strain>
        <tissue evidence="4">Whole body excluding digestive tract and cuticle</tissue>
    </source>
</reference>
<feature type="domain" description="Peptidase M12A" evidence="3">
    <location>
        <begin position="171"/>
        <end position="229"/>
    </location>
</feature>
<comment type="caution">
    <text evidence="4">The sequence shown here is derived from an EMBL/GenBank/DDBJ whole genome shotgun (WGS) entry which is preliminary data.</text>
</comment>
<dbReference type="PANTHER" id="PTHR10127:SF850">
    <property type="entry name" value="METALLOENDOPEPTIDASE"/>
    <property type="match status" value="1"/>
</dbReference>
<dbReference type="PANTHER" id="PTHR10127">
    <property type="entry name" value="DISCOIDIN, CUB, EGF, LAMININ , AND ZINC METALLOPROTEASE DOMAIN CONTAINING"/>
    <property type="match status" value="1"/>
</dbReference>
<feature type="binding site" evidence="1">
    <location>
        <position position="197"/>
    </location>
    <ligand>
        <name>Zn(2+)</name>
        <dbReference type="ChEBI" id="CHEBI:29105"/>
        <note>catalytic</note>
    </ligand>
</feature>
<feature type="signal peptide" evidence="2">
    <location>
        <begin position="1"/>
        <end position="19"/>
    </location>
</feature>
<feature type="binding site" evidence="1">
    <location>
        <position position="201"/>
    </location>
    <ligand>
        <name>Zn(2+)</name>
        <dbReference type="ChEBI" id="CHEBI:29105"/>
        <note>catalytic</note>
    </ligand>
</feature>
<dbReference type="InterPro" id="IPR024079">
    <property type="entry name" value="MetalloPept_cat_dom_sf"/>
</dbReference>
<dbReference type="SUPFAM" id="SSF55486">
    <property type="entry name" value="Metalloproteases ('zincins'), catalytic domain"/>
    <property type="match status" value="1"/>
</dbReference>
<keyword evidence="1 2" id="KW-0479">Metal-binding</keyword>
<organism evidence="4 5">
    <name type="scientific">Armadillidium nasatum</name>
    <dbReference type="NCBI Taxonomy" id="96803"/>
    <lineage>
        <taxon>Eukaryota</taxon>
        <taxon>Metazoa</taxon>
        <taxon>Ecdysozoa</taxon>
        <taxon>Arthropoda</taxon>
        <taxon>Crustacea</taxon>
        <taxon>Multicrustacea</taxon>
        <taxon>Malacostraca</taxon>
        <taxon>Eumalacostraca</taxon>
        <taxon>Peracarida</taxon>
        <taxon>Isopoda</taxon>
        <taxon>Oniscidea</taxon>
        <taxon>Crinocheta</taxon>
        <taxon>Armadillidiidae</taxon>
        <taxon>Armadillidium</taxon>
    </lineage>
</organism>
<dbReference type="Pfam" id="PF01400">
    <property type="entry name" value="Astacin"/>
    <property type="match status" value="1"/>
</dbReference>
<feature type="chain" id="PRO_5024510793" description="Metalloendopeptidase" evidence="2">
    <location>
        <begin position="20"/>
        <end position="229"/>
    </location>
</feature>
<proteinExistence type="predicted"/>
<dbReference type="EC" id="3.4.24.-" evidence="2"/>
<keyword evidence="1 2" id="KW-0378">Hydrolase</keyword>
<dbReference type="Proteomes" id="UP000326759">
    <property type="component" value="Unassembled WGS sequence"/>
</dbReference>